<dbReference type="InterPro" id="IPR050625">
    <property type="entry name" value="ParA/MinD_ATPase"/>
</dbReference>
<evidence type="ECO:0000313" key="6">
    <source>
        <dbReference type="Proteomes" id="UP000238415"/>
    </source>
</evidence>
<evidence type="ECO:0000259" key="4">
    <source>
        <dbReference type="Pfam" id="PF01656"/>
    </source>
</evidence>
<dbReference type="GO" id="GO:0009898">
    <property type="term" value="C:cytoplasmic side of plasma membrane"/>
    <property type="evidence" value="ECO:0007669"/>
    <property type="project" value="TreeGrafter"/>
</dbReference>
<keyword evidence="1" id="KW-0547">Nucleotide-binding</keyword>
<evidence type="ECO:0000256" key="2">
    <source>
        <dbReference type="ARBA" id="ARBA00022840"/>
    </source>
</evidence>
<keyword evidence="6" id="KW-1185">Reference proteome</keyword>
<feature type="region of interest" description="Disordered" evidence="3">
    <location>
        <begin position="253"/>
        <end position="272"/>
    </location>
</feature>
<dbReference type="InterPro" id="IPR027417">
    <property type="entry name" value="P-loop_NTPase"/>
</dbReference>
<dbReference type="GO" id="GO:0051782">
    <property type="term" value="P:negative regulation of cell division"/>
    <property type="evidence" value="ECO:0007669"/>
    <property type="project" value="TreeGrafter"/>
</dbReference>
<keyword evidence="2" id="KW-0067">ATP-binding</keyword>
<dbReference type="Gene3D" id="3.40.50.300">
    <property type="entry name" value="P-loop containing nucleotide triphosphate hydrolases"/>
    <property type="match status" value="1"/>
</dbReference>
<dbReference type="RefSeq" id="WP_106006142.1">
    <property type="nucleotide sequence ID" value="NZ_CP136419.1"/>
</dbReference>
<feature type="domain" description="CobQ/CobB/MinD/ParA nucleotide binding" evidence="4">
    <location>
        <begin position="4"/>
        <end position="221"/>
    </location>
</feature>
<dbReference type="PIRSF" id="PIRSF005647">
    <property type="entry name" value="CooC"/>
    <property type="match status" value="1"/>
</dbReference>
<reference evidence="5 6" key="1">
    <citation type="submission" date="2018-03" db="EMBL/GenBank/DDBJ databases">
        <title>Genome sequence of Moorella humiferrea DSM 23265.</title>
        <authorList>
            <person name="Poehlein A."/>
            <person name="Daniel R."/>
        </authorList>
    </citation>
    <scope>NUCLEOTIDE SEQUENCE [LARGE SCALE GENOMIC DNA]</scope>
    <source>
        <strain evidence="5 6">DSM 23265</strain>
    </source>
</reference>
<dbReference type="GO" id="GO:0016887">
    <property type="term" value="F:ATP hydrolysis activity"/>
    <property type="evidence" value="ECO:0007669"/>
    <property type="project" value="TreeGrafter"/>
</dbReference>
<evidence type="ECO:0000256" key="3">
    <source>
        <dbReference type="SAM" id="MobiDB-lite"/>
    </source>
</evidence>
<dbReference type="GO" id="GO:0005524">
    <property type="term" value="F:ATP binding"/>
    <property type="evidence" value="ECO:0007669"/>
    <property type="project" value="UniProtKB-KW"/>
</dbReference>
<dbReference type="PANTHER" id="PTHR43384:SF6">
    <property type="entry name" value="SEPTUM SITE-DETERMINING PROTEIN MIND HOMOLOG, CHLOROPLASTIC"/>
    <property type="match status" value="1"/>
</dbReference>
<protein>
    <submittedName>
        <fullName evidence="5">Septum site-determining protein MinD</fullName>
    </submittedName>
</protein>
<dbReference type="Pfam" id="PF01656">
    <property type="entry name" value="CbiA"/>
    <property type="match status" value="1"/>
</dbReference>
<dbReference type="AlphaFoldDB" id="A0A2T0AME6"/>
<dbReference type="InterPro" id="IPR002586">
    <property type="entry name" value="CobQ/CobB/MinD/ParA_Nub-bd_dom"/>
</dbReference>
<dbReference type="SUPFAM" id="SSF52540">
    <property type="entry name" value="P-loop containing nucleoside triphosphate hydrolases"/>
    <property type="match status" value="1"/>
</dbReference>
<gene>
    <name evidence="5" type="primary">minD_3</name>
    <name evidence="5" type="ORF">MOHU_22130</name>
</gene>
<accession>A0A2T0AME6</accession>
<dbReference type="InterPro" id="IPR014433">
    <property type="entry name" value="CooC"/>
</dbReference>
<organism evidence="5 6">
    <name type="scientific">Neomoorella humiferrea</name>
    <dbReference type="NCBI Taxonomy" id="676965"/>
    <lineage>
        <taxon>Bacteria</taxon>
        <taxon>Bacillati</taxon>
        <taxon>Bacillota</taxon>
        <taxon>Clostridia</taxon>
        <taxon>Neomoorellales</taxon>
        <taxon>Neomoorellaceae</taxon>
        <taxon>Neomoorella</taxon>
    </lineage>
</organism>
<dbReference type="Proteomes" id="UP000238415">
    <property type="component" value="Unassembled WGS sequence"/>
</dbReference>
<proteinExistence type="predicted"/>
<dbReference type="GO" id="GO:0005829">
    <property type="term" value="C:cytosol"/>
    <property type="evidence" value="ECO:0007669"/>
    <property type="project" value="TreeGrafter"/>
</dbReference>
<evidence type="ECO:0000256" key="1">
    <source>
        <dbReference type="ARBA" id="ARBA00022741"/>
    </source>
</evidence>
<dbReference type="EMBL" id="PVXM01000051">
    <property type="protein sequence ID" value="PRR69800.1"/>
    <property type="molecule type" value="Genomic_DNA"/>
</dbReference>
<name>A0A2T0AME6_9FIRM</name>
<dbReference type="OrthoDB" id="7346657at2"/>
<evidence type="ECO:0000313" key="5">
    <source>
        <dbReference type="EMBL" id="PRR69800.1"/>
    </source>
</evidence>
<sequence length="272" mass="29706">MKLAISGKGGVGKTTIAAALINFFAREGYVVYAVDADPDTSLGMVLGLPEESLGLLKPVVDMRELIAARTGGDGAFFSLNPDVDGFMDEYTIKRGNILFLKMGAIKPGGSTCYCRENAVLNAMINSLILKRKEMVVLDMGAGIEHLTRGTARGVDIMLIITEPTLVSIQTARVVQKLAGELGIKRIKFVGNKIRRPRDEEFILEHLPPEDVVALIPFQSEILDRAIGINEEPLIPSNIDDLAVELLSLMSPGHKGENRSSPVQFNENYMPRR</sequence>
<dbReference type="PANTHER" id="PTHR43384">
    <property type="entry name" value="SEPTUM SITE-DETERMINING PROTEIN MIND HOMOLOG, CHLOROPLASTIC-RELATED"/>
    <property type="match status" value="1"/>
</dbReference>
<comment type="caution">
    <text evidence="5">The sequence shown here is derived from an EMBL/GenBank/DDBJ whole genome shotgun (WGS) entry which is preliminary data.</text>
</comment>